<dbReference type="InterPro" id="IPR000683">
    <property type="entry name" value="Gfo/Idh/MocA-like_OxRdtase_N"/>
</dbReference>
<name>A0A255XVK2_9PROT</name>
<dbReference type="SUPFAM" id="SSF51735">
    <property type="entry name" value="NAD(P)-binding Rossmann-fold domains"/>
    <property type="match status" value="1"/>
</dbReference>
<dbReference type="Proteomes" id="UP000216361">
    <property type="component" value="Unassembled WGS sequence"/>
</dbReference>
<feature type="domain" description="Gfo/Idh/MocA-like oxidoreductase N-terminal" evidence="1">
    <location>
        <begin position="7"/>
        <end position="121"/>
    </location>
</feature>
<evidence type="ECO:0000259" key="1">
    <source>
        <dbReference type="Pfam" id="PF01408"/>
    </source>
</evidence>
<dbReference type="AlphaFoldDB" id="A0A255XVK2"/>
<reference evidence="2 3" key="1">
    <citation type="submission" date="2017-07" db="EMBL/GenBank/DDBJ databases">
        <title>Elstera cyanobacteriorum sp. nov., a novel bacterium isolated from cyanobacterial aggregates in a eutrophic lake.</title>
        <authorList>
            <person name="Cai H."/>
        </authorList>
    </citation>
    <scope>NUCLEOTIDE SEQUENCE [LARGE SCALE GENOMIC DNA]</scope>
    <source>
        <strain evidence="2 3">TH019</strain>
    </source>
</reference>
<sequence length="319" mass="32861">MSASLAVSILGAGVMGGNHARTLAALPGAKLHRIFDTDAARAEALAAQTGAAATADLDQAVAGADAVVIAASSSAHAALAQRVIAAGKPVLIEKPFAVTLPEAEAVIGKAKKAGVPVATGHVERFNPAFVTAQKLLHGRRVLAIDGRRLNVGSNRILDTDVVIDLMIHDIDAAVALMGGSPQGLLAQGFAVAGEGAKRDHVLAAWTQATPDPVRVSMLGSRLVPDRVRETRVLTDDGLVVIDFLTRTVQASESLLPDGQSDGRALVPVPVQPQESLAAELTQFLDGIRAGKPEAVGVTVQAALPVLSLVWAIQQQLYGA</sequence>
<dbReference type="Gene3D" id="3.40.50.720">
    <property type="entry name" value="NAD(P)-binding Rossmann-like Domain"/>
    <property type="match status" value="1"/>
</dbReference>
<dbReference type="OrthoDB" id="9800846at2"/>
<proteinExistence type="predicted"/>
<dbReference type="InterPro" id="IPR051450">
    <property type="entry name" value="Gfo/Idh/MocA_Oxidoreductases"/>
</dbReference>
<dbReference type="Gene3D" id="3.30.360.10">
    <property type="entry name" value="Dihydrodipicolinate Reductase, domain 2"/>
    <property type="match status" value="1"/>
</dbReference>
<keyword evidence="3" id="KW-1185">Reference proteome</keyword>
<gene>
    <name evidence="2" type="ORF">CHR90_03500</name>
</gene>
<dbReference type="Pfam" id="PF01408">
    <property type="entry name" value="GFO_IDH_MocA"/>
    <property type="match status" value="1"/>
</dbReference>
<dbReference type="PANTHER" id="PTHR43377">
    <property type="entry name" value="BILIVERDIN REDUCTASE A"/>
    <property type="match status" value="1"/>
</dbReference>
<dbReference type="RefSeq" id="WP_094407590.1">
    <property type="nucleotide sequence ID" value="NZ_BMJZ01000007.1"/>
</dbReference>
<organism evidence="2 3">
    <name type="scientific">Elstera cyanobacteriorum</name>
    <dbReference type="NCBI Taxonomy" id="2022747"/>
    <lineage>
        <taxon>Bacteria</taxon>
        <taxon>Pseudomonadati</taxon>
        <taxon>Pseudomonadota</taxon>
        <taxon>Alphaproteobacteria</taxon>
        <taxon>Rhodospirillales</taxon>
        <taxon>Rhodospirillaceae</taxon>
        <taxon>Elstera</taxon>
    </lineage>
</organism>
<dbReference type="EMBL" id="NOXS01000025">
    <property type="protein sequence ID" value="OYQ21008.1"/>
    <property type="molecule type" value="Genomic_DNA"/>
</dbReference>
<accession>A0A255XVK2</accession>
<protein>
    <recommendedName>
        <fullName evidence="1">Gfo/Idh/MocA-like oxidoreductase N-terminal domain-containing protein</fullName>
    </recommendedName>
</protein>
<dbReference type="SUPFAM" id="SSF55347">
    <property type="entry name" value="Glyceraldehyde-3-phosphate dehydrogenase-like, C-terminal domain"/>
    <property type="match status" value="1"/>
</dbReference>
<dbReference type="InterPro" id="IPR036291">
    <property type="entry name" value="NAD(P)-bd_dom_sf"/>
</dbReference>
<comment type="caution">
    <text evidence="2">The sequence shown here is derived from an EMBL/GenBank/DDBJ whole genome shotgun (WGS) entry which is preliminary data.</text>
</comment>
<dbReference type="PANTHER" id="PTHR43377:SF1">
    <property type="entry name" value="BILIVERDIN REDUCTASE A"/>
    <property type="match status" value="1"/>
</dbReference>
<dbReference type="GO" id="GO:0000166">
    <property type="term" value="F:nucleotide binding"/>
    <property type="evidence" value="ECO:0007669"/>
    <property type="project" value="InterPro"/>
</dbReference>
<evidence type="ECO:0000313" key="2">
    <source>
        <dbReference type="EMBL" id="OYQ21008.1"/>
    </source>
</evidence>
<evidence type="ECO:0000313" key="3">
    <source>
        <dbReference type="Proteomes" id="UP000216361"/>
    </source>
</evidence>